<dbReference type="Gene3D" id="3.40.190.100">
    <property type="entry name" value="Glycine betaine-binding periplasmic protein, domain 2"/>
    <property type="match status" value="1"/>
</dbReference>
<evidence type="ECO:0000256" key="1">
    <source>
        <dbReference type="SAM" id="SignalP"/>
    </source>
</evidence>
<dbReference type="NCBIfam" id="TIGR03414">
    <property type="entry name" value="ABC_choline_bnd"/>
    <property type="match status" value="1"/>
</dbReference>
<evidence type="ECO:0000313" key="4">
    <source>
        <dbReference type="Proteomes" id="UP001556653"/>
    </source>
</evidence>
<organism evidence="3 4">
    <name type="scientific">Spiribacter onubensis</name>
    <dbReference type="NCBI Taxonomy" id="3122420"/>
    <lineage>
        <taxon>Bacteria</taxon>
        <taxon>Pseudomonadati</taxon>
        <taxon>Pseudomonadota</taxon>
        <taxon>Gammaproteobacteria</taxon>
        <taxon>Chromatiales</taxon>
        <taxon>Ectothiorhodospiraceae</taxon>
        <taxon>Spiribacter</taxon>
    </lineage>
</organism>
<dbReference type="Pfam" id="PF04069">
    <property type="entry name" value="OpuAC"/>
    <property type="match status" value="1"/>
</dbReference>
<evidence type="ECO:0000259" key="2">
    <source>
        <dbReference type="Pfam" id="PF04069"/>
    </source>
</evidence>
<dbReference type="InterPro" id="IPR017783">
    <property type="entry name" value="ABC_choline_sub-bd"/>
</dbReference>
<dbReference type="SUPFAM" id="SSF53850">
    <property type="entry name" value="Periplasmic binding protein-like II"/>
    <property type="match status" value="1"/>
</dbReference>
<keyword evidence="1" id="KW-0732">Signal</keyword>
<feature type="domain" description="ABC-type glycine betaine transport system substrate-binding" evidence="2">
    <location>
        <begin position="32"/>
        <end position="280"/>
    </location>
</feature>
<protein>
    <submittedName>
        <fullName evidence="3">Choline ABC transporter substrate-binding protein</fullName>
    </submittedName>
</protein>
<comment type="caution">
    <text evidence="3">The sequence shown here is derived from an EMBL/GenBank/DDBJ whole genome shotgun (WGS) entry which is preliminary data.</text>
</comment>
<reference evidence="3 4" key="1">
    <citation type="submission" date="2024-02" db="EMBL/GenBank/DDBJ databases">
        <title>New especies of Spiribacter isolated from saline water.</title>
        <authorList>
            <person name="Leon M.J."/>
            <person name="De La Haba R."/>
            <person name="Sanchez-Porro C."/>
            <person name="Ventosa A."/>
        </authorList>
    </citation>
    <scope>NUCLEOTIDE SEQUENCE [LARGE SCALE GENOMIC DNA]</scope>
    <source>
        <strain evidence="4">ag22IC4-227</strain>
    </source>
</reference>
<keyword evidence="4" id="KW-1185">Reference proteome</keyword>
<gene>
    <name evidence="3" type="primary">choX</name>
    <name evidence="3" type="ORF">V6X64_10005</name>
</gene>
<dbReference type="InterPro" id="IPR007210">
    <property type="entry name" value="ABC_Gly_betaine_transp_sub-bd"/>
</dbReference>
<name>A0ABV3SAZ6_9GAMM</name>
<dbReference type="RefSeq" id="WP_367967986.1">
    <property type="nucleotide sequence ID" value="NZ_JBAKFJ010000002.1"/>
</dbReference>
<feature type="signal peptide" evidence="1">
    <location>
        <begin position="1"/>
        <end position="24"/>
    </location>
</feature>
<feature type="chain" id="PRO_5045964909" evidence="1">
    <location>
        <begin position="25"/>
        <end position="316"/>
    </location>
</feature>
<dbReference type="Gene3D" id="3.40.190.10">
    <property type="entry name" value="Periplasmic binding protein-like II"/>
    <property type="match status" value="1"/>
</dbReference>
<sequence length="316" mass="34547">MNIRTMSTAAGAALLSLTGMTAMASEPESCQSVGLANVNWTGVTIKSEVMQYLLDTLGYETELTTASVPIAFQSVADGQRDIFLGLWLPTQESMIRPYLDDDEIERVTANLEGAKYTLAVPEYVWQAGVRDFADLDEYSDEFDSRIYGIEAGNDGNAAIQAMIDDGAFSLDDWQLMESSEAGMLTQVQRSVPREEWVVFLGWAPHPMNINIDMRYLTGGDDYFGPNQGGATVYTVATEGYTERCTNVGRLLDQYAYSVEEQSQAGGYVINDDMTPLEAGQALIEEQPALLSRWLDGVTMADGDGNALTAVRNDLGL</sequence>
<dbReference type="CDD" id="cd13640">
    <property type="entry name" value="PBP2_ChoX"/>
    <property type="match status" value="1"/>
</dbReference>
<dbReference type="EMBL" id="JBAKFJ010000002">
    <property type="protein sequence ID" value="MEX0387317.1"/>
    <property type="molecule type" value="Genomic_DNA"/>
</dbReference>
<proteinExistence type="predicted"/>
<evidence type="ECO:0000313" key="3">
    <source>
        <dbReference type="EMBL" id="MEX0387317.1"/>
    </source>
</evidence>
<accession>A0ABV3SAZ6</accession>
<dbReference type="Proteomes" id="UP001556653">
    <property type="component" value="Unassembled WGS sequence"/>
</dbReference>